<evidence type="ECO:0000259" key="6">
    <source>
        <dbReference type="Pfam" id="PF01694"/>
    </source>
</evidence>
<dbReference type="GO" id="GO:0016787">
    <property type="term" value="F:hydrolase activity"/>
    <property type="evidence" value="ECO:0007669"/>
    <property type="project" value="UniProtKB-KW"/>
</dbReference>
<dbReference type="Pfam" id="PF01694">
    <property type="entry name" value="Rhomboid"/>
    <property type="match status" value="1"/>
</dbReference>
<keyword evidence="4 5" id="KW-0472">Membrane</keyword>
<keyword evidence="7" id="KW-0378">Hydrolase</keyword>
<sequence>MSVAIAVLALICQPWMDQLSWNRALIIQGQWWRLFTGVLVHADLLHYTMNMAALTVITILFAQRYSATEWLLLIILLIGLANSVLLFDSSLNDYVGLSGVLHGLVVFCALRQFRDLKWESGAILIAVSCKLILEYFHPNGLGDQHFIHMPVATSVHRTFAIIAISLYLGQKLWDRNKC</sequence>
<keyword evidence="8" id="KW-1185">Reference proteome</keyword>
<dbReference type="InterPro" id="IPR035952">
    <property type="entry name" value="Rhomboid-like_sf"/>
</dbReference>
<dbReference type="EC" id="3.4.21.-" evidence="7"/>
<accession>A0ABW9G337</accession>
<evidence type="ECO:0000313" key="7">
    <source>
        <dbReference type="EMBL" id="MFM2483625.1"/>
    </source>
</evidence>
<proteinExistence type="predicted"/>
<dbReference type="Gene3D" id="1.20.1540.10">
    <property type="entry name" value="Rhomboid-like"/>
    <property type="match status" value="1"/>
</dbReference>
<evidence type="ECO:0000256" key="3">
    <source>
        <dbReference type="ARBA" id="ARBA00022989"/>
    </source>
</evidence>
<dbReference type="InterPro" id="IPR022764">
    <property type="entry name" value="Peptidase_S54_rhomboid_dom"/>
</dbReference>
<comment type="subcellular location">
    <subcellularLocation>
        <location evidence="1">Membrane</location>
        <topology evidence="1">Multi-pass membrane protein</topology>
    </subcellularLocation>
</comment>
<name>A0ABW9G337_9GAMM</name>
<keyword evidence="3 5" id="KW-1133">Transmembrane helix</keyword>
<keyword evidence="2 5" id="KW-0812">Transmembrane</keyword>
<evidence type="ECO:0000256" key="1">
    <source>
        <dbReference type="ARBA" id="ARBA00004141"/>
    </source>
</evidence>
<evidence type="ECO:0000313" key="8">
    <source>
        <dbReference type="Proteomes" id="UP001629953"/>
    </source>
</evidence>
<feature type="transmembrane region" description="Helical" evidence="5">
    <location>
        <begin position="44"/>
        <end position="63"/>
    </location>
</feature>
<comment type="caution">
    <text evidence="7">The sequence shown here is derived from an EMBL/GenBank/DDBJ whole genome shotgun (WGS) entry which is preliminary data.</text>
</comment>
<dbReference type="RefSeq" id="WP_408621754.1">
    <property type="nucleotide sequence ID" value="NZ_JBEQCT010000001.1"/>
</dbReference>
<reference evidence="7 8" key="1">
    <citation type="journal article" date="2013" name="Int. J. Syst. Evol. Microbiol.">
        <title>Celerinatantimonas yamalensis sp. nov., a cold-adapted diazotrophic bacterium from a cold permafrost brine.</title>
        <authorList>
            <person name="Shcherbakova V."/>
            <person name="Chuvilskaya N."/>
            <person name="Rivkina E."/>
            <person name="Demidov N."/>
            <person name="Uchaeva V."/>
            <person name="Suetin S."/>
            <person name="Suzina N."/>
            <person name="Gilichinsky D."/>
        </authorList>
    </citation>
    <scope>NUCLEOTIDE SEQUENCE [LARGE SCALE GENOMIC DNA]</scope>
    <source>
        <strain evidence="7 8">C7</strain>
    </source>
</reference>
<evidence type="ECO:0000256" key="2">
    <source>
        <dbReference type="ARBA" id="ARBA00022692"/>
    </source>
</evidence>
<feature type="transmembrane region" description="Helical" evidence="5">
    <location>
        <begin position="149"/>
        <end position="169"/>
    </location>
</feature>
<gene>
    <name evidence="7" type="primary">rrtA</name>
    <name evidence="7" type="ORF">ABUE30_00785</name>
</gene>
<dbReference type="PANTHER" id="PTHR43731:SF16">
    <property type="entry name" value="RHOMBOSORTASE"/>
    <property type="match status" value="1"/>
</dbReference>
<dbReference type="Proteomes" id="UP001629953">
    <property type="component" value="Unassembled WGS sequence"/>
</dbReference>
<organism evidence="7 8">
    <name type="scientific">Celerinatantimonas yamalensis</name>
    <dbReference type="NCBI Taxonomy" id="559956"/>
    <lineage>
        <taxon>Bacteria</taxon>
        <taxon>Pseudomonadati</taxon>
        <taxon>Pseudomonadota</taxon>
        <taxon>Gammaproteobacteria</taxon>
        <taxon>Celerinatantimonadaceae</taxon>
        <taxon>Celerinatantimonas</taxon>
    </lineage>
</organism>
<dbReference type="InterPro" id="IPR050925">
    <property type="entry name" value="Rhomboid_protease_S54"/>
</dbReference>
<dbReference type="NCBIfam" id="TIGR03902">
    <property type="entry name" value="rhom_GG_sort"/>
    <property type="match status" value="1"/>
</dbReference>
<evidence type="ECO:0000256" key="5">
    <source>
        <dbReference type="SAM" id="Phobius"/>
    </source>
</evidence>
<dbReference type="PANTHER" id="PTHR43731">
    <property type="entry name" value="RHOMBOID PROTEASE"/>
    <property type="match status" value="1"/>
</dbReference>
<feature type="transmembrane region" description="Helical" evidence="5">
    <location>
        <begin position="70"/>
        <end position="88"/>
    </location>
</feature>
<feature type="domain" description="Peptidase S54 rhomboid" evidence="6">
    <location>
        <begin position="28"/>
        <end position="129"/>
    </location>
</feature>
<dbReference type="EMBL" id="JBEQCT010000001">
    <property type="protein sequence ID" value="MFM2483625.1"/>
    <property type="molecule type" value="Genomic_DNA"/>
</dbReference>
<dbReference type="SUPFAM" id="SSF144091">
    <property type="entry name" value="Rhomboid-like"/>
    <property type="match status" value="1"/>
</dbReference>
<protein>
    <submittedName>
        <fullName evidence="7">Rhombosortase</fullName>
        <ecNumber evidence="7">3.4.21.-</ecNumber>
    </submittedName>
</protein>
<dbReference type="InterPro" id="IPR023826">
    <property type="entry name" value="Rhom-like_SP_proteobac"/>
</dbReference>
<evidence type="ECO:0000256" key="4">
    <source>
        <dbReference type="ARBA" id="ARBA00023136"/>
    </source>
</evidence>